<organism evidence="1 2">
    <name type="scientific">Segatella copri</name>
    <dbReference type="NCBI Taxonomy" id="165179"/>
    <lineage>
        <taxon>Bacteria</taxon>
        <taxon>Pseudomonadati</taxon>
        <taxon>Bacteroidota</taxon>
        <taxon>Bacteroidia</taxon>
        <taxon>Bacteroidales</taxon>
        <taxon>Prevotellaceae</taxon>
        <taxon>Segatella</taxon>
    </lineage>
</organism>
<comment type="caution">
    <text evidence="1">The sequence shown here is derived from an EMBL/GenBank/DDBJ whole genome shotgun (WGS) entry which is preliminary data.</text>
</comment>
<evidence type="ECO:0000313" key="2">
    <source>
        <dbReference type="Proteomes" id="UP001209344"/>
    </source>
</evidence>
<dbReference type="Proteomes" id="UP001209344">
    <property type="component" value="Unassembled WGS sequence"/>
</dbReference>
<dbReference type="AlphaFoldDB" id="A0AAP3FB17"/>
<name>A0AAP3FB17_9BACT</name>
<gene>
    <name evidence="1" type="ORF">ONT16_13915</name>
</gene>
<evidence type="ECO:0000313" key="1">
    <source>
        <dbReference type="EMBL" id="MCW4129324.1"/>
    </source>
</evidence>
<dbReference type="EMBL" id="JAPDVK010000004">
    <property type="protein sequence ID" value="MCW4129324.1"/>
    <property type="molecule type" value="Genomic_DNA"/>
</dbReference>
<sequence>MDNHGSNYDFSDGGKCFGAGGGISKENFDKMFVGHGWKHYGTWEIDKYGKRLPLEYYQNTIGTSPDNYYFDSNTKLTIYHRSALAKNDIKKKEVTYSFNNNYKGMRLTVLLLDNKEYIQITGWTMGTQPSFCMVHPLGVKSNGETVYGVSIYLQMTDSELKTMQEGVK</sequence>
<proteinExistence type="predicted"/>
<protein>
    <submittedName>
        <fullName evidence="1">Uncharacterized protein</fullName>
    </submittedName>
</protein>
<reference evidence="1" key="1">
    <citation type="submission" date="2022-11" db="EMBL/GenBank/DDBJ databases">
        <title>Genomic repertoires linked with pathogenic potency of arthritogenic Prevotella copri isolated from the gut of rheumatoid arthritis patients.</title>
        <authorList>
            <person name="Nii T."/>
            <person name="Maeda Y."/>
            <person name="Motooka D."/>
            <person name="Naito M."/>
            <person name="Matsumoto Y."/>
            <person name="Ogawa T."/>
            <person name="Oguro-Igashira E."/>
            <person name="Kishikawa T."/>
            <person name="Yamashita M."/>
            <person name="Koizumi S."/>
            <person name="Kurakawa T."/>
            <person name="Okumura R."/>
            <person name="Kayama H."/>
            <person name="Murakami M."/>
            <person name="Sakaguchi T."/>
            <person name="Das B."/>
            <person name="Nakamura S."/>
            <person name="Okada Y."/>
            <person name="Kumanogoh A."/>
            <person name="Takeda K."/>
        </authorList>
    </citation>
    <scope>NUCLEOTIDE SEQUENCE</scope>
    <source>
        <strain evidence="1">F3-75</strain>
    </source>
</reference>
<dbReference type="RefSeq" id="WP_264966839.1">
    <property type="nucleotide sequence ID" value="NZ_JAPDVK010000004.1"/>
</dbReference>
<accession>A0AAP3FB17</accession>